<comment type="caution">
    <text evidence="2">The sequence shown here is derived from an EMBL/GenBank/DDBJ whole genome shotgun (WGS) entry which is preliminary data.</text>
</comment>
<dbReference type="Proteomes" id="UP000192247">
    <property type="component" value="Unassembled WGS sequence"/>
</dbReference>
<gene>
    <name evidence="2" type="ORF">BIW11_03004</name>
</gene>
<evidence type="ECO:0000313" key="3">
    <source>
        <dbReference type="Proteomes" id="UP000192247"/>
    </source>
</evidence>
<protein>
    <submittedName>
        <fullName evidence="2">Uncharacterized protein</fullName>
    </submittedName>
</protein>
<accession>A0A1V9XTK0</accession>
<dbReference type="EMBL" id="MNPL01004383">
    <property type="protein sequence ID" value="OQR76795.1"/>
    <property type="molecule type" value="Genomic_DNA"/>
</dbReference>
<proteinExistence type="predicted"/>
<organism evidence="2 3">
    <name type="scientific">Tropilaelaps mercedesae</name>
    <dbReference type="NCBI Taxonomy" id="418985"/>
    <lineage>
        <taxon>Eukaryota</taxon>
        <taxon>Metazoa</taxon>
        <taxon>Ecdysozoa</taxon>
        <taxon>Arthropoda</taxon>
        <taxon>Chelicerata</taxon>
        <taxon>Arachnida</taxon>
        <taxon>Acari</taxon>
        <taxon>Parasitiformes</taxon>
        <taxon>Mesostigmata</taxon>
        <taxon>Gamasina</taxon>
        <taxon>Dermanyssoidea</taxon>
        <taxon>Laelapidae</taxon>
        <taxon>Tropilaelaps</taxon>
    </lineage>
</organism>
<sequence>MAYVSPLLRTVLLRHSCGKIVNKSKTTKRHPTAGCFRSAVSLTRLTRPPSPSGRDTTTSRRRTRQAERKYNIYSNPLRPASFGYPDDWRQTLPPHALDASCLW</sequence>
<feature type="region of interest" description="Disordered" evidence="1">
    <location>
        <begin position="44"/>
        <end position="70"/>
    </location>
</feature>
<dbReference type="AlphaFoldDB" id="A0A1V9XTK0"/>
<dbReference type="InParanoid" id="A0A1V9XTK0"/>
<evidence type="ECO:0000313" key="2">
    <source>
        <dbReference type="EMBL" id="OQR76795.1"/>
    </source>
</evidence>
<reference evidence="2 3" key="1">
    <citation type="journal article" date="2017" name="Gigascience">
        <title>Draft genome of the honey bee ectoparasitic mite, Tropilaelaps mercedesae, is shaped by the parasitic life history.</title>
        <authorList>
            <person name="Dong X."/>
            <person name="Armstrong S.D."/>
            <person name="Xia D."/>
            <person name="Makepeace B.L."/>
            <person name="Darby A.C."/>
            <person name="Kadowaki T."/>
        </authorList>
    </citation>
    <scope>NUCLEOTIDE SEQUENCE [LARGE SCALE GENOMIC DNA]</scope>
    <source>
        <strain evidence="2">Wuxi-XJTLU</strain>
    </source>
</reference>
<evidence type="ECO:0000256" key="1">
    <source>
        <dbReference type="SAM" id="MobiDB-lite"/>
    </source>
</evidence>
<name>A0A1V9XTK0_9ACAR</name>
<keyword evidence="3" id="KW-1185">Reference proteome</keyword>